<evidence type="ECO:0000256" key="1">
    <source>
        <dbReference type="SAM" id="SignalP"/>
    </source>
</evidence>
<gene>
    <name evidence="2" type="ORF">SAMN05444003_0791</name>
</gene>
<organism evidence="2 3">
    <name type="scientific">Cognatiyoonia sediminum</name>
    <dbReference type="NCBI Taxonomy" id="1508389"/>
    <lineage>
        <taxon>Bacteria</taxon>
        <taxon>Pseudomonadati</taxon>
        <taxon>Pseudomonadota</taxon>
        <taxon>Alphaproteobacteria</taxon>
        <taxon>Rhodobacterales</taxon>
        <taxon>Paracoccaceae</taxon>
        <taxon>Cognatiyoonia</taxon>
    </lineage>
</organism>
<evidence type="ECO:0008006" key="4">
    <source>
        <dbReference type="Google" id="ProtNLM"/>
    </source>
</evidence>
<name>A0A1M5MER5_9RHOB</name>
<sequence length="302" mass="33269">MTVFAAPLRAIVASVLLSLSAYAEGFESPEILILGDSQLPFGSGPAFVEFFSDLATSCNATPEQLHELEKLGESRVAAIGVRSTSLPTWMTRSRRGKSALCDVDPNWRVNAGSFGVINTTENKYVQIGRGEAYQFCAPNQTAFETMFRDDYYTPKITLMTFLGNSSRRWANSLDRAIEDIEKLNGQLPEGMGCIFMTTQPAYRESIVEMRRKAQENLELAFEVTGSQCSFVSGATEATIASHQGNASFFRRRSNGSVKDPYHPNENAASVFFDLERDAICSAVFDQLEGVMPMEAMTAQVLP</sequence>
<dbReference type="AlphaFoldDB" id="A0A1M5MER5"/>
<reference evidence="2 3" key="1">
    <citation type="submission" date="2016-11" db="EMBL/GenBank/DDBJ databases">
        <authorList>
            <person name="Jaros S."/>
            <person name="Januszkiewicz K."/>
            <person name="Wedrychowicz H."/>
        </authorList>
    </citation>
    <scope>NUCLEOTIDE SEQUENCE [LARGE SCALE GENOMIC DNA]</scope>
    <source>
        <strain evidence="2 3">DSM 28715</strain>
    </source>
</reference>
<dbReference type="STRING" id="1508389.SAMN05444003_0791"/>
<keyword evidence="1" id="KW-0732">Signal</keyword>
<dbReference type="RefSeq" id="WP_072899468.1">
    <property type="nucleotide sequence ID" value="NZ_FQXB01000001.1"/>
</dbReference>
<feature type="chain" id="PRO_5012341419" description="GDSL-like Lipase/Acylhydrolase family protein" evidence="1">
    <location>
        <begin position="24"/>
        <end position="302"/>
    </location>
</feature>
<evidence type="ECO:0000313" key="3">
    <source>
        <dbReference type="Proteomes" id="UP000184074"/>
    </source>
</evidence>
<feature type="signal peptide" evidence="1">
    <location>
        <begin position="1"/>
        <end position="23"/>
    </location>
</feature>
<dbReference type="Proteomes" id="UP000184074">
    <property type="component" value="Unassembled WGS sequence"/>
</dbReference>
<evidence type="ECO:0000313" key="2">
    <source>
        <dbReference type="EMBL" id="SHG75711.1"/>
    </source>
</evidence>
<dbReference type="OrthoDB" id="7836704at2"/>
<proteinExistence type="predicted"/>
<protein>
    <recommendedName>
        <fullName evidence="4">GDSL-like Lipase/Acylhydrolase family protein</fullName>
    </recommendedName>
</protein>
<accession>A0A1M5MER5</accession>
<dbReference type="EMBL" id="FQXB01000001">
    <property type="protein sequence ID" value="SHG75711.1"/>
    <property type="molecule type" value="Genomic_DNA"/>
</dbReference>
<keyword evidence="3" id="KW-1185">Reference proteome</keyword>